<comment type="caution">
    <text evidence="1">The sequence shown here is derived from an EMBL/GenBank/DDBJ whole genome shotgun (WGS) entry which is preliminary data.</text>
</comment>
<dbReference type="InterPro" id="IPR035994">
    <property type="entry name" value="Nucleoside_phosphorylase_sf"/>
</dbReference>
<protein>
    <submittedName>
        <fullName evidence="1">Uncharacterized protein</fullName>
    </submittedName>
</protein>
<evidence type="ECO:0000313" key="2">
    <source>
        <dbReference type="Proteomes" id="UP000034112"/>
    </source>
</evidence>
<dbReference type="AlphaFoldDB" id="A0A0G0A7F2"/>
<dbReference type="GO" id="GO:0009116">
    <property type="term" value="P:nucleoside metabolic process"/>
    <property type="evidence" value="ECO:0007669"/>
    <property type="project" value="InterPro"/>
</dbReference>
<dbReference type="InterPro" id="IPR053137">
    <property type="entry name" value="NLR-like"/>
</dbReference>
<dbReference type="SUPFAM" id="SSF53167">
    <property type="entry name" value="Purine and uridine phosphorylases"/>
    <property type="match status" value="2"/>
</dbReference>
<accession>A0A0G0A7F2</accession>
<sequence length="400" mass="43877">MNSVDSYYIGWIAALPIERAAATAVLDQRYEEPNDFKQHPTDPNSYTWGQIGKHNIVIASLPAGIYGTISAAATATSLLTSLPQIRIGLLVGIAGGIARPHQAQDIRLGDVVVSQPKGESGGVIQYDLGKAKAGGKWELRDSLNRLPPVLLQALSSLQEEHEINPTKIPDILHDMWRAYPQMAESKRYNPGYVHQGFENDRLFKPAHNHIGGSTCTECDPSWEIERDPRNSTNPKIHYGVIASGNTLVKDALSRDLILEATGEDCACFEMEAAGIVDIFPCLVVRAYEIKRGARSAEDPWIRYGIMASGDTIIKDATTQDKILSDIGEDILCFDTIAAGVMHGFPYLVIKGISDYADSHRNVQWQRYAAATAAAYAKELLGWIPGGQHPKTRSIDEISLR</sequence>
<dbReference type="PANTHER" id="PTHR46082:SF11">
    <property type="entry name" value="AAA+ ATPASE DOMAIN-CONTAINING PROTEIN-RELATED"/>
    <property type="match status" value="1"/>
</dbReference>
<dbReference type="OMA" id="CACFEME"/>
<name>A0A0G0A7F2_TRIHA</name>
<dbReference type="Proteomes" id="UP000034112">
    <property type="component" value="Unassembled WGS sequence"/>
</dbReference>
<dbReference type="OrthoDB" id="4900214at2759"/>
<organism evidence="1 2">
    <name type="scientific">Trichoderma harzianum</name>
    <name type="common">Hypocrea lixii</name>
    <dbReference type="NCBI Taxonomy" id="5544"/>
    <lineage>
        <taxon>Eukaryota</taxon>
        <taxon>Fungi</taxon>
        <taxon>Dikarya</taxon>
        <taxon>Ascomycota</taxon>
        <taxon>Pezizomycotina</taxon>
        <taxon>Sordariomycetes</taxon>
        <taxon>Hypocreomycetidae</taxon>
        <taxon>Hypocreales</taxon>
        <taxon>Hypocreaceae</taxon>
        <taxon>Trichoderma</taxon>
    </lineage>
</organism>
<dbReference type="EMBL" id="JOKZ01000217">
    <property type="protein sequence ID" value="KKP01024.1"/>
    <property type="molecule type" value="Genomic_DNA"/>
</dbReference>
<proteinExistence type="predicted"/>
<dbReference type="Gene3D" id="3.40.50.1580">
    <property type="entry name" value="Nucleoside phosphorylase domain"/>
    <property type="match status" value="2"/>
</dbReference>
<gene>
    <name evidence="1" type="ORF">THAR02_06888</name>
</gene>
<dbReference type="PANTHER" id="PTHR46082">
    <property type="entry name" value="ATP/GTP-BINDING PROTEIN-RELATED"/>
    <property type="match status" value="1"/>
</dbReference>
<evidence type="ECO:0000313" key="1">
    <source>
        <dbReference type="EMBL" id="KKP01024.1"/>
    </source>
</evidence>
<dbReference type="GO" id="GO:0003824">
    <property type="term" value="F:catalytic activity"/>
    <property type="evidence" value="ECO:0007669"/>
    <property type="project" value="InterPro"/>
</dbReference>
<reference evidence="2" key="1">
    <citation type="journal article" date="2015" name="Genome Announc.">
        <title>Draft whole-genome sequence of the biocontrol agent Trichoderma harzianum T6776.</title>
        <authorList>
            <person name="Baroncelli R."/>
            <person name="Piaggeschi G."/>
            <person name="Fiorini L."/>
            <person name="Bertolini E."/>
            <person name="Zapparata A."/>
            <person name="Pe M.E."/>
            <person name="Sarrocco S."/>
            <person name="Vannacci G."/>
        </authorList>
    </citation>
    <scope>NUCLEOTIDE SEQUENCE [LARGE SCALE GENOMIC DNA]</scope>
    <source>
        <strain evidence="2">T6776</strain>
    </source>
</reference>